<feature type="domain" description="DUF5017" evidence="1">
    <location>
        <begin position="16"/>
        <end position="207"/>
    </location>
</feature>
<dbReference type="EMBL" id="CP043329">
    <property type="protein sequence ID" value="QEK53255.1"/>
    <property type="molecule type" value="Genomic_DNA"/>
</dbReference>
<organism evidence="2 3">
    <name type="scientific">Pedobacter aquae</name>
    <dbReference type="NCBI Taxonomy" id="2605747"/>
    <lineage>
        <taxon>Bacteria</taxon>
        <taxon>Pseudomonadati</taxon>
        <taxon>Bacteroidota</taxon>
        <taxon>Sphingobacteriia</taxon>
        <taxon>Sphingobacteriales</taxon>
        <taxon>Sphingobacteriaceae</taxon>
        <taxon>Pedobacter</taxon>
    </lineage>
</organism>
<dbReference type="PROSITE" id="PS51257">
    <property type="entry name" value="PROKAR_LIPOPROTEIN"/>
    <property type="match status" value="1"/>
</dbReference>
<reference evidence="2 3" key="1">
    <citation type="submission" date="2019-08" db="EMBL/GenBank/DDBJ databases">
        <title>Pedobacter sp. nov., isolated from Han river, South Korea.</title>
        <authorList>
            <person name="Lee D.-H."/>
            <person name="Kim Y.-S."/>
            <person name="Hwang E.-M."/>
            <person name="Le Tran T.C."/>
            <person name="Cha C.-J."/>
        </authorList>
    </citation>
    <scope>NUCLEOTIDE SEQUENCE [LARGE SCALE GENOMIC DNA]</scope>
    <source>
        <strain evidence="2 3">CJ43</strain>
    </source>
</reference>
<dbReference type="Pfam" id="PF16409">
    <property type="entry name" value="DUF5017"/>
    <property type="match status" value="1"/>
</dbReference>
<evidence type="ECO:0000313" key="2">
    <source>
        <dbReference type="EMBL" id="QEK53255.1"/>
    </source>
</evidence>
<evidence type="ECO:0000259" key="1">
    <source>
        <dbReference type="Pfam" id="PF16409"/>
    </source>
</evidence>
<protein>
    <submittedName>
        <fullName evidence="2">DUF5017 domain-containing protein</fullName>
    </submittedName>
</protein>
<proteinExistence type="predicted"/>
<dbReference type="Proteomes" id="UP000323653">
    <property type="component" value="Chromosome"/>
</dbReference>
<gene>
    <name evidence="2" type="ORF">FYC62_06775</name>
</gene>
<dbReference type="KEGG" id="pej:FYC62_06775"/>
<dbReference type="InterPro" id="IPR032185">
    <property type="entry name" value="DUF5017"/>
</dbReference>
<keyword evidence="3" id="KW-1185">Reference proteome</keyword>
<evidence type="ECO:0000313" key="3">
    <source>
        <dbReference type="Proteomes" id="UP000323653"/>
    </source>
</evidence>
<accession>A0A5C0VKI6</accession>
<dbReference type="AlphaFoldDB" id="A0A5C0VKI6"/>
<sequence>MRKIYIIPLLLMLFAACNKKEVAELNFSVKAEKASYKVGDTVKFLLSGNPEQLIFYSGLEGSRYIYKDRTVAESDNITVEFATNRRYGSDVQQPRSFRVFASQKFNGQYTEANINESADWTDITTAFTLSGLQSNDNTYVSSGVVNLLSLSSLGLTLDKSKPIYFAFKYNAVTGFTQPRWWVNKFDIKMTTTDGQLLTVADIGTSGWTSVKFGVSPVAWTFGTDRILKFQGGGITTLSNQVWAVSNALNLTKVKPDSGVALKNMSTRLDEYTFIYNRAGTYTVTFVGSNVNIYGETKTVKELELTINP</sequence>
<name>A0A5C0VKI6_9SPHI</name>